<feature type="coiled-coil region" evidence="1">
    <location>
        <begin position="4918"/>
        <end position="4973"/>
    </location>
</feature>
<sequence length="5058" mass="584304">MRANFSNSDCLLSVDPATYTYTVTNFNKTNGVQLWPLTDGVRSQAVGEWGTLGVRGNDTSLRTPRAESPLETMWKWYNADGTQPAGDIPDSQANAGTMSVSDLTEQLAQTEQLVVQLKELIREKDNELRLKDQQLKEEKESSEAKVSKAKLQNKAKIASLSSQLEELKKVASPKKQEKKSEHGKVSGDGEPENASANRGKILVLKRRVEELESQLSLKNEELKQKLETQRQRGSEMDAMLAEKEKKLAEKEAYIIELQISAGKSVPKETENSADNLKNQKDSANQDLQILIQNLTRKVGESEERCSLLQEQTESLKSLLNKEKKDFQEKEAMYAENIRVYQNMILEKEKDMKELSEKHEQELFKLAAKSDATADLHQLLKALKQKLHEEEEVLLGKNQVIDVLQKELDNKDQQFTEMNEKYKRVQSEKENLQSKLDAEKHVMRAQLKDMMDKHETELRRLSDKHSIEIQDIQEKSQTVLQLQKQLQDLGSSKENQVEPTEVASPAVVKLKDEVKLKTEEASKSEAKFLKMKAWSKSKIRQLEEELKISETKNRDLELLKNKIFELEEDKRNMEDKLESVTELQTLNEQLLAKLVIYEEQQRKLQADLEQVAKRADSQTSESGSVDELQSQMLEWQDMNMETEPTQHHDPEEKSVLAMRMVQIEEEREAMDSGQQELEEELSTARGMGKLRQARRKVRRGSVKLQDEYEYNNKSFEDENLTLDSIESAEGENMGGLRTVVEELELERNQLQEQIMGLEERCQELEDKLQLQARIESLQNENERLQTQLGQFRHQQSRESEKSQDLITDLNEQLKGLTDRNMFLKNAIEEKDQIMREMTSKLEQLRLIENTLQQKELLHKEICEKLEHSEQQREEATKKRTDSETELSALKVSNSELTEKVSAFKEMVSRQESCLQKMQLDLDQTNEELDRLNTSHLEERSQLIHDLQRCERDMDILKDVLQEKDKEMASLTASLTEYTDQISVLKDQIHFKEEQLREMADTLVKAERESHILRETQSSDMQETSAKMSSLSEQLNEINMELMNVKSLNECKTKEAEELIRQISENNITIKNLRLELQAQSVTHNNHVTECSSQITSLKEQLNASVAKLDETEMKYRKEIENLKSQLEKDSSEREKIAGLLEEKSNKEKSFENELKLAKEQYNKLISGISKKDEEIEKLSKEVAVQKEHCDKLDRELQTKEEHLSTLQQTSENVLRDSEEKLKTLQEKNQEFQSQLCDKNKMINTFEAEKNELYAKYTGLERTLAERDQTLSAQLNSVEELKRKVEELENHNKGLCSQQEHVVETLHQKESEVFSLNQTLLDLQNKVTHTEKLLTDEQTTVSKLLADKDELLAKVDSISAQCVLNDSVVAAQLEEKAKECLSVKEQLIKEQELSQRMETQVRSLEKELKEAQRYVEEKDDALQAKMSECNFVCEALTQNQEKNMQLLKQVEELSRDIESRKLALHEKDVFINLQRVEAEVVKSNFEKLQGEEQELREKYVNVSKNLEQLNVTIQMLQQKLCHKTEENATLSTIAENRSKEIEKLRIEKDEALVSLSNMKTHCESLQSQVDKTQSEGYLLKQQLDTLQLENEKLGSNLEVTSTALAKKTDEITLLSSHLSQQGHTILSLNDQIDTIRMEKQALFNSVEVKDALLFQKEELIKQTEKRLEGEGHYLQLISKLQNELQSAISERTLQQQTTEEQEAQLKKLVQEVKLYKDKSEEAELLRTQLSDHMEVISNLHSQIQNLRDNIEELNVTLTKKEDSLKEKDGSYMKLKARLAGVKNSLGQQKSQVENLISENNQYKADLLEKEGALKNSLLVYEDLKQKFQNKEEQCETLIQQAASIEEINSRQTCEINELKTLIRETETSLLNKEALIKSQLEEKIALLHSVEEKDSLLSQKEELIKQTEKRLEGEGHYLQQISKLQNELQSVISERTLQQQTTEEQEVQLKKLVQEVKLYKDKSEEAELLRTQLSDHMEVISNLHSQIQNLRDNIEELNVTLTKKEDSLKEKDGSYMKLKARLAGVKNSLGQQKSQVENLISENNQYKADLLEKEGTLKNSLLVYEDLKQKFQNKEEQCETLIQQAASIEEINSRQTREINELKTLIRETETSLLNKEALIKSQLEEKIALLHSVEEKDALLFQKEELIKQTEKRLEGEGHYLQQISKLQNELQRAISERTLQQQTTEEQEVQLKKLVQEVKLYKDKSEEAELLRTPLSDLKLKFQNKEEQCETLIQQAASIEELNSRQTREINELKTLIKESETSLLNKEVLIKSQLEEKSTLVSGLQARVTALSNKLKDLEQLCTDQDNTIQNLQEKYATLYEQKRALELSLVNKEEEIAEMHKVSDEKDARLQATDHNVQALTNESNRLREELDRSATNFKNLSDALNENADSMTQSQHSVKLLKTELETLNTEYQRSLTHLRELTQENEQKELEILNLQETCGSQSQQIENLKTEVENLNSSFLQVKSDAALQNEQLQLQCESLKCSFEKDFKTLQEEKASSLSSLQKQLTEKTELVEDLKEQFAHHARESEAQMHSEALQLKNENHDLRKQVSGHVEEICALKGKIEILDRNIAELQHKSESVNEQNISLANRIQSKENALQVLLKDLHFVEEQLSVLCSESFTEYSSLDDQFEYESKLEKLSSMLCVVSNYKASMAELQLKLEEKDREIGEKSHSLLALGKERDLLQVDLQKLKAEISTRDTLMEELTALKVANNLQRCALQEKDERLENLSMLITELQKEVALSKDEIQKKHLVLDKESRKVLELTEDAKETVLQVQTLNVQLNQQKELITTLSEQMKEKDASLMQVMESMSNEMVRFSEEKNRLHLECQNLQSSNSSFVLRIEELLENLEASKIELDISQKTLANKENLLSTLASEKANQLEKFSKEKENLKRKLQAALAVRKDLMHKIEKLEKDKDDEISREHHKKVELEKMVEELNCKLETMQSQNSELQSFVQLNKQELQERDIKVCELGRVITEKEAQLEELLKKVFDLQDTISQKENMCAEYSKIIIEKELYITKIQNSLDQNLKSLEKESLDVLEDLNSHLDITTNSVDIHPEGKVTSVTNLINNSAQVDHVNLNLKNGVGIVSKSLFQSTECVDATNKDEHPIDLEDLRSRVQEFELLKVEYADLQNIHEAKCKENEQITLQIHSLQLQTQDLEEHLLENRMQMSEKELKLEDQRQKLEDVSQEMQKMEQYEKIIFELKTSVHNKDDELLHLNSQYVQLLNESRLLKDEMQKLSSELVGKHEEICGMKRVLSQLDQYKVEKETLTTEITQLQNKVEASRTEIETLERTVEKFIFENDEYLELCRVNKCEIEKLKQDLELSNIALLEKGEELATLKDLFETQRKPFEEEINLLCSKLKDSQEEGNQLQISLSQARKELEENAKNLEKVHAELLWLKTNTTRSTKEEDRLTQQANVQWLNQKSVDINQGLPEIRAENIQSGDDHNKTVCDACSRKQVLIEELESKILQITKERASLIEKQDKKFAEECSAKDQVQRKLQAALISRKDLLKENKSLKEKINSLNLEVDELKRSVAGVCENNTSEFSALSQKYQELVSENDRLLLVNENLSAACESLKSTMETIVQEKEAFSFQLNSLKDSQTVELSGWKAKHGELNKEYESLLQAYENISDEIGKMRQVIEMIKKEKHEVLHRFHSVQAENHELEKQIHETNEETDNLRAKLKARETELQHLQMEVDGQVDLLKSGLEHKLEELSLQNQQLMEKNKELQDNFESVKLCLENKERETQNLFVKETELDNLHMELDTYKADMEFKMSELFSEKDTLNSKISELSREILEKEQSLANISKEKSELLEKLSNTEVSMTEEKSILLKLERDIDSLHLEKLNLNEKVKILEDDKALLQEEIENIQEQFDKIKNEREILETELLKSRNNNSHLSEKFKSLQAQTNVLSQQVEFLRAEKNNIMRVKEEHQLQLLRELEERVKVAQDDNRGTKSKSKELQELLREKQQEINQLQKDSIIFQELIFDLEESLKESNSCLEDLKKELANTETKLTTASKDALSFREELSVKEHLLQSAMDQIESLTEQLSRFSPALGKSEMGREVAELSVTANGDQSESLAMKERSNIHRDFGENRLSIKNIHSNDLNNVSKSNGLLKNVLQEGGEVLLHNQMASLLIGNVDDVENELKTIQTKLMQREEEMEKVISEQDRLKASLEKQLAISRHMKEIIDNKDAEISVLLFSKDGELSNYLSQVQSQHRKQVEDYELRLSSFQVEKEKANKEYKMVDRELKRLQGEYEKAIQDKTLISNEIEAFRKSMSSLQTDRDLLCSELKDMHHHHEILLNQKDGMIISTASENNSLKQELRMALNQLDDLNAENAMLGAQLVRYREDLNQVLSMKDHQLKEILRQKLDHIKNLEQEIYDLQKQSREMQSNNSLLKQAADTLDAENQKLKSKVRDQETLIAAINKEKIFVESKENLSSILRDEQSRNNILQLQNGSSSQAGVKQNVYYKDINETNSGHSETEGEMSDRSSEDIYKENKELKSQNESFGKAMAALQNNRDSLIEDFKVLQWRYAGELKAEKIRGDDLERQLGDFKSHLYSILKKNSLLDETLLANESKVTCDQLTDEIESVCNRLASMGLEVNRLSSECTSYTQQIDAFSKSMASLQHDRERLLHQLQVGAIVRDVKQGTASTKVPSNVQETEYLTMDLSRSQTDTVTQVTDSVSNLTSELSKSRPKMEELARLLQEANILQEKAEREITSYQYELAELRSEKNLLAKEAQVLRQQFTVSLADRDRQIAELRKTLNETLPLDRSHGAKNLERITVLGSATATEKGSTLSNDQGPQKNDYQQYLQSIQQKDRLIQELNAKAVEAVQMNTVLSAQLKTVSQGLRDTQMRYSDLQNQHYKLQRDLQSVRVTNQNDSRAAVPSDAPQEGANLPAQMDNPELADLQRRLANTELLYESTQRELSHLSERLLEEKTLREAAEEALTLAEQQCERLDGKTSSRDFDFSIQMDSDDEREALIIDPTQNIVLRKMRGGAVSLRRWLRGRSLYCSKLLTSRSKSRTLFLCYLLILHALVLMCLTGVL</sequence>
<feature type="coiled-coil region" evidence="1">
    <location>
        <begin position="4149"/>
        <end position="4187"/>
    </location>
</feature>
<feature type="coiled-coil region" evidence="1">
    <location>
        <begin position="2780"/>
        <end position="3008"/>
    </location>
</feature>
<evidence type="ECO:0008006" key="6">
    <source>
        <dbReference type="Google" id="ProtNLM"/>
    </source>
</evidence>
<name>A0AAD1TLH8_PELCU</name>
<feature type="coiled-coil region" evidence="1">
    <location>
        <begin position="273"/>
        <end position="311"/>
    </location>
</feature>
<evidence type="ECO:0000256" key="1">
    <source>
        <dbReference type="SAM" id="Coils"/>
    </source>
</evidence>
<feature type="coiled-coil region" evidence="1">
    <location>
        <begin position="1368"/>
        <end position="1517"/>
    </location>
</feature>
<feature type="coiled-coil region" evidence="1">
    <location>
        <begin position="3783"/>
        <end position="4056"/>
    </location>
</feature>
<feature type="coiled-coil region" evidence="1">
    <location>
        <begin position="1675"/>
        <end position="1845"/>
    </location>
</feature>
<feature type="coiled-coil region" evidence="1">
    <location>
        <begin position="2724"/>
        <end position="2751"/>
    </location>
</feature>
<evidence type="ECO:0000313" key="5">
    <source>
        <dbReference type="Proteomes" id="UP001295444"/>
    </source>
</evidence>
<evidence type="ECO:0000256" key="2">
    <source>
        <dbReference type="SAM" id="MobiDB-lite"/>
    </source>
</evidence>
<feature type="coiled-coil region" evidence="1">
    <location>
        <begin position="337"/>
        <end position="463"/>
    </location>
</feature>
<organism evidence="4 5">
    <name type="scientific">Pelobates cultripes</name>
    <name type="common">Western spadefoot toad</name>
    <dbReference type="NCBI Taxonomy" id="61616"/>
    <lineage>
        <taxon>Eukaryota</taxon>
        <taxon>Metazoa</taxon>
        <taxon>Chordata</taxon>
        <taxon>Craniata</taxon>
        <taxon>Vertebrata</taxon>
        <taxon>Euteleostomi</taxon>
        <taxon>Amphibia</taxon>
        <taxon>Batrachia</taxon>
        <taxon>Anura</taxon>
        <taxon>Pelobatoidea</taxon>
        <taxon>Pelobatidae</taxon>
        <taxon>Pelobates</taxon>
    </lineage>
</organism>
<dbReference type="EMBL" id="OW240923">
    <property type="protein sequence ID" value="CAH2325824.1"/>
    <property type="molecule type" value="Genomic_DNA"/>
</dbReference>
<dbReference type="PANTHER" id="PTHR18887">
    <property type="entry name" value="GOLGI-ASSOCIATED PROTEIN GCP360-RELATED"/>
    <property type="match status" value="1"/>
</dbReference>
<protein>
    <recommendedName>
        <fullName evidence="6">Golgin subfamily B member 1-like</fullName>
    </recommendedName>
</protein>
<accession>A0AAD1TLH8</accession>
<dbReference type="PANTHER" id="PTHR18887:SF4">
    <property type="entry name" value="GOLGIN SUBFAMILY B MEMBER 1-LIKE"/>
    <property type="match status" value="1"/>
</dbReference>
<reference evidence="4" key="1">
    <citation type="submission" date="2022-03" db="EMBL/GenBank/DDBJ databases">
        <authorList>
            <person name="Alioto T."/>
            <person name="Alioto T."/>
            <person name="Gomez Garrido J."/>
        </authorList>
    </citation>
    <scope>NUCLEOTIDE SEQUENCE</scope>
</reference>
<feature type="coiled-coil region" evidence="1">
    <location>
        <begin position="3469"/>
        <end position="3542"/>
    </location>
</feature>
<dbReference type="Proteomes" id="UP001295444">
    <property type="component" value="Chromosome 12"/>
</dbReference>
<feature type="coiled-coil region" evidence="1">
    <location>
        <begin position="2568"/>
        <end position="2616"/>
    </location>
</feature>
<feature type="coiled-coil region" evidence="1">
    <location>
        <begin position="2163"/>
        <end position="2379"/>
    </location>
</feature>
<feature type="transmembrane region" description="Helical" evidence="3">
    <location>
        <begin position="5037"/>
        <end position="5057"/>
    </location>
</feature>
<gene>
    <name evidence="4" type="ORF">PECUL_23A057229</name>
</gene>
<evidence type="ECO:0000256" key="3">
    <source>
        <dbReference type="SAM" id="Phobius"/>
    </source>
</evidence>
<feature type="coiled-coil region" evidence="1">
    <location>
        <begin position="2651"/>
        <end position="2699"/>
    </location>
</feature>
<keyword evidence="1" id="KW-0175">Coiled coil</keyword>
<feature type="coiled-coil region" evidence="1">
    <location>
        <begin position="3368"/>
        <end position="3406"/>
    </location>
</feature>
<keyword evidence="3" id="KW-0472">Membrane</keyword>
<dbReference type="InterPro" id="IPR026202">
    <property type="entry name" value="GOLGB1"/>
</dbReference>
<feature type="coiled-coil region" evidence="1">
    <location>
        <begin position="506"/>
        <end position="613"/>
    </location>
</feature>
<dbReference type="GO" id="GO:0005794">
    <property type="term" value="C:Golgi apparatus"/>
    <property type="evidence" value="ECO:0007669"/>
    <property type="project" value="InterPro"/>
</dbReference>
<feature type="coiled-coil region" evidence="1">
    <location>
        <begin position="4709"/>
        <end position="4757"/>
    </location>
</feature>
<keyword evidence="3" id="KW-1133">Transmembrane helix</keyword>
<feature type="compositionally biased region" description="Basic and acidic residues" evidence="2">
    <location>
        <begin position="167"/>
        <end position="187"/>
    </location>
</feature>
<proteinExistence type="predicted"/>
<feature type="region of interest" description="Disordered" evidence="2">
    <location>
        <begin position="866"/>
        <end position="885"/>
    </location>
</feature>
<feature type="coiled-coil region" evidence="1">
    <location>
        <begin position="1940"/>
        <end position="2110"/>
    </location>
</feature>
<dbReference type="Gene3D" id="1.10.287.2610">
    <property type="match status" value="1"/>
</dbReference>
<keyword evidence="5" id="KW-1185">Reference proteome</keyword>
<evidence type="ECO:0000313" key="4">
    <source>
        <dbReference type="EMBL" id="CAH2325824.1"/>
    </source>
</evidence>
<feature type="coiled-coil region" evidence="1">
    <location>
        <begin position="3228"/>
        <end position="3300"/>
    </location>
</feature>
<feature type="coiled-coil region" evidence="1">
    <location>
        <begin position="4326"/>
        <end position="4438"/>
    </location>
</feature>
<feature type="region of interest" description="Disordered" evidence="2">
    <location>
        <begin position="167"/>
        <end position="197"/>
    </location>
</feature>
<feature type="compositionally biased region" description="Basic and acidic residues" evidence="2">
    <location>
        <begin position="866"/>
        <end position="881"/>
    </location>
</feature>
<feature type="coiled-coil region" evidence="1">
    <location>
        <begin position="201"/>
        <end position="232"/>
    </location>
</feature>
<feature type="coiled-coil region" evidence="1">
    <location>
        <begin position="3148"/>
        <end position="3203"/>
    </location>
</feature>
<feature type="region of interest" description="Disordered" evidence="2">
    <location>
        <begin position="132"/>
        <end position="152"/>
    </location>
</feature>
<feature type="coiled-coil region" evidence="1">
    <location>
        <begin position="3621"/>
        <end position="3754"/>
    </location>
</feature>
<keyword evidence="3" id="KW-0812">Transmembrane</keyword>
<feature type="region of interest" description="Disordered" evidence="2">
    <location>
        <begin position="4890"/>
        <end position="4912"/>
    </location>
</feature>
<feature type="coiled-coil region" evidence="1">
    <location>
        <begin position="2408"/>
        <end position="2470"/>
    </location>
</feature>
<feature type="coiled-coil region" evidence="1">
    <location>
        <begin position="4231"/>
        <end position="4279"/>
    </location>
</feature>
<feature type="compositionally biased region" description="Basic and acidic residues" evidence="2">
    <location>
        <begin position="132"/>
        <end position="146"/>
    </location>
</feature>